<dbReference type="InterPro" id="IPR037401">
    <property type="entry name" value="SnoaL-like"/>
</dbReference>
<organism evidence="2">
    <name type="scientific">freshwater metagenome</name>
    <dbReference type="NCBI Taxonomy" id="449393"/>
    <lineage>
        <taxon>unclassified sequences</taxon>
        <taxon>metagenomes</taxon>
        <taxon>ecological metagenomes</taxon>
    </lineage>
</organism>
<evidence type="ECO:0000313" key="2">
    <source>
        <dbReference type="EMBL" id="CAB4546540.1"/>
    </source>
</evidence>
<name>A0A6J6C5D6_9ZZZZ</name>
<sequence>MTGTATIDPSDRQDVIELSLAYAAGIDHRDWQLYRSIFTDVCEYDFSSWSGRAPASMPADDWVLAVRTVNGNFDATQHLMSNHRLRRVDGADVPTIEGINELQAQHWFDAESMASFGRPAEPAWCLLGGHYTNRYVRTDEGWRIAACRLTVRWRTGDESIFAFARRRAR</sequence>
<dbReference type="Pfam" id="PF13577">
    <property type="entry name" value="SnoaL_4"/>
    <property type="match status" value="1"/>
</dbReference>
<dbReference type="AlphaFoldDB" id="A0A6J6C5D6"/>
<dbReference type="InterPro" id="IPR032710">
    <property type="entry name" value="NTF2-like_dom_sf"/>
</dbReference>
<dbReference type="EMBL" id="CAEZSR010000016">
    <property type="protein sequence ID" value="CAB4546540.1"/>
    <property type="molecule type" value="Genomic_DNA"/>
</dbReference>
<reference evidence="2" key="1">
    <citation type="submission" date="2020-05" db="EMBL/GenBank/DDBJ databases">
        <authorList>
            <person name="Chiriac C."/>
            <person name="Salcher M."/>
            <person name="Ghai R."/>
            <person name="Kavagutti S V."/>
        </authorList>
    </citation>
    <scope>NUCLEOTIDE SEQUENCE</scope>
</reference>
<dbReference type="SUPFAM" id="SSF54427">
    <property type="entry name" value="NTF2-like"/>
    <property type="match status" value="1"/>
</dbReference>
<dbReference type="Gene3D" id="3.10.450.50">
    <property type="match status" value="1"/>
</dbReference>
<gene>
    <name evidence="2" type="ORF">UFOPK1493_00723</name>
</gene>
<protein>
    <submittedName>
        <fullName evidence="2">Unannotated protein</fullName>
    </submittedName>
</protein>
<proteinExistence type="predicted"/>
<feature type="domain" description="SnoaL-like" evidence="1">
    <location>
        <begin position="10"/>
        <end position="147"/>
    </location>
</feature>
<evidence type="ECO:0000259" key="1">
    <source>
        <dbReference type="Pfam" id="PF13577"/>
    </source>
</evidence>
<accession>A0A6J6C5D6</accession>